<dbReference type="AlphaFoldDB" id="A0A9P0VY80"/>
<keyword evidence="1" id="KW-1133">Transmembrane helix</keyword>
<evidence type="ECO:0000313" key="2">
    <source>
        <dbReference type="EMBL" id="CAH2352297.1"/>
    </source>
</evidence>
<dbReference type="Proteomes" id="UP000837801">
    <property type="component" value="Unassembled WGS sequence"/>
</dbReference>
<comment type="caution">
    <text evidence="2">The sequence shown here is derived from an EMBL/GenBank/DDBJ whole genome shotgun (WGS) entry which is preliminary data.</text>
</comment>
<evidence type="ECO:0000256" key="1">
    <source>
        <dbReference type="SAM" id="Phobius"/>
    </source>
</evidence>
<gene>
    <name evidence="2" type="ORF">CLIB1423_06S03224</name>
</gene>
<name>A0A9P0VY80_9ASCO</name>
<dbReference type="EMBL" id="CAKXYY010000006">
    <property type="protein sequence ID" value="CAH2352297.1"/>
    <property type="molecule type" value="Genomic_DNA"/>
</dbReference>
<evidence type="ECO:0000313" key="3">
    <source>
        <dbReference type="Proteomes" id="UP000837801"/>
    </source>
</evidence>
<organism evidence="2 3">
    <name type="scientific">[Candida] railenensis</name>
    <dbReference type="NCBI Taxonomy" id="45579"/>
    <lineage>
        <taxon>Eukaryota</taxon>
        <taxon>Fungi</taxon>
        <taxon>Dikarya</taxon>
        <taxon>Ascomycota</taxon>
        <taxon>Saccharomycotina</taxon>
        <taxon>Pichiomycetes</taxon>
        <taxon>Debaryomycetaceae</taxon>
        <taxon>Kurtzmaniella</taxon>
    </lineage>
</organism>
<feature type="transmembrane region" description="Helical" evidence="1">
    <location>
        <begin position="139"/>
        <end position="163"/>
    </location>
</feature>
<reference evidence="2" key="1">
    <citation type="submission" date="2022-03" db="EMBL/GenBank/DDBJ databases">
        <authorList>
            <person name="Legras J.-L."/>
            <person name="Devillers H."/>
            <person name="Grondin C."/>
        </authorList>
    </citation>
    <scope>NUCLEOTIDE SEQUENCE</scope>
    <source>
        <strain evidence="2">CLIB 1423</strain>
    </source>
</reference>
<accession>A0A9P0VY80</accession>
<keyword evidence="3" id="KW-1185">Reference proteome</keyword>
<proteinExistence type="predicted"/>
<protein>
    <submittedName>
        <fullName evidence="2">Uncharacterized protein</fullName>
    </submittedName>
</protein>
<keyword evidence="1" id="KW-0812">Transmembrane</keyword>
<keyword evidence="1" id="KW-0472">Membrane</keyword>
<sequence>MSNKYTPLNSAEDSSSIQETIPPSYELDEITPGALNEHGHKCSPPQPLHVNFYADANEVIEFELNYYPHRGIDEIHQLVRKKLHSMEIDLGDEVYSIGVWQGLKFRLIYIDEDSIGNIIHYFRTGEELVTARAINRKHLLLASTAISCTITLILVFVILIGYFV</sequence>